<evidence type="ECO:0000313" key="1">
    <source>
        <dbReference type="EMBL" id="PKC60946.1"/>
    </source>
</evidence>
<dbReference type="OrthoDB" id="2393785at2759"/>
<accession>A0A2I1FA60</accession>
<reference evidence="1 2" key="2">
    <citation type="submission" date="2017-10" db="EMBL/GenBank/DDBJ databases">
        <title>Genome analyses suggest a sexual origin of heterokaryosis in a supposedly ancient asexual fungus.</title>
        <authorList>
            <person name="Corradi N."/>
            <person name="Sedzielewska K."/>
            <person name="Noel J."/>
            <person name="Charron P."/>
            <person name="Farinelli L."/>
            <person name="Marton T."/>
            <person name="Kruger M."/>
            <person name="Pelin A."/>
            <person name="Brachmann A."/>
            <person name="Corradi N."/>
        </authorList>
    </citation>
    <scope>NUCLEOTIDE SEQUENCE [LARGE SCALE GENOMIC DNA]</scope>
    <source>
        <strain evidence="1 2">A1</strain>
    </source>
</reference>
<name>A0A2I1FA60_9GLOM</name>
<protein>
    <submittedName>
        <fullName evidence="1">Uncharacterized protein</fullName>
    </submittedName>
</protein>
<proteinExistence type="predicted"/>
<reference evidence="1 2" key="1">
    <citation type="submission" date="2017-10" db="EMBL/GenBank/DDBJ databases">
        <title>Extensive intraspecific genome diversity in a model arbuscular mycorrhizal fungus.</title>
        <authorList>
            <person name="Chen E.C.H."/>
            <person name="Morin E."/>
            <person name="Baudet D."/>
            <person name="Noel J."/>
            <person name="Ndikumana S."/>
            <person name="Charron P."/>
            <person name="St-Onge C."/>
            <person name="Giorgi J."/>
            <person name="Grigoriev I.V."/>
            <person name="Roux C."/>
            <person name="Martin F.M."/>
            <person name="Corradi N."/>
        </authorList>
    </citation>
    <scope>NUCLEOTIDE SEQUENCE [LARGE SCALE GENOMIC DNA]</scope>
    <source>
        <strain evidence="1 2">A1</strain>
    </source>
</reference>
<dbReference type="AlphaFoldDB" id="A0A2I1FA60"/>
<dbReference type="Proteomes" id="UP000232688">
    <property type="component" value="Unassembled WGS sequence"/>
</dbReference>
<organism evidence="1 2">
    <name type="scientific">Rhizophagus irregularis</name>
    <dbReference type="NCBI Taxonomy" id="588596"/>
    <lineage>
        <taxon>Eukaryota</taxon>
        <taxon>Fungi</taxon>
        <taxon>Fungi incertae sedis</taxon>
        <taxon>Mucoromycota</taxon>
        <taxon>Glomeromycotina</taxon>
        <taxon>Glomeromycetes</taxon>
        <taxon>Glomerales</taxon>
        <taxon>Glomeraceae</taxon>
        <taxon>Rhizophagus</taxon>
    </lineage>
</organism>
<dbReference type="VEuPathDB" id="FungiDB:FUN_001952"/>
<evidence type="ECO:0000313" key="2">
    <source>
        <dbReference type="Proteomes" id="UP000232688"/>
    </source>
</evidence>
<comment type="caution">
    <text evidence="1">The sequence shown here is derived from an EMBL/GenBank/DDBJ whole genome shotgun (WGS) entry which is preliminary data.</text>
</comment>
<dbReference type="VEuPathDB" id="FungiDB:RhiirA1_488865"/>
<sequence length="140" mass="16309">MSTVQNLNSIQNFLNNLNYNNIYLYPFNNDPLKVAIHVRNFTEIQVLTGEELLLWNVEREALRLQVNNRNIIHLATNDIWNLHLTDLQKNQFTDLADKANSINQDFVQTNEDTLNRIYQIDLLQGANTPLENHIFNGVAF</sequence>
<dbReference type="EMBL" id="LLXH01001066">
    <property type="protein sequence ID" value="PKC60946.1"/>
    <property type="molecule type" value="Genomic_DNA"/>
</dbReference>
<gene>
    <name evidence="1" type="ORF">RhiirA1_488865</name>
</gene>
<dbReference type="VEuPathDB" id="FungiDB:RhiirFUN_001984"/>